<name>A0A7X2UY55_9PSED</name>
<gene>
    <name evidence="12" type="ORF">GIR22_15035</name>
</gene>
<evidence type="ECO:0000256" key="6">
    <source>
        <dbReference type="ARBA" id="ARBA00023016"/>
    </source>
</evidence>
<dbReference type="Proteomes" id="UP000431485">
    <property type="component" value="Unassembled WGS sequence"/>
</dbReference>
<evidence type="ECO:0000256" key="9">
    <source>
        <dbReference type="ARBA" id="ARBA00093659"/>
    </source>
</evidence>
<evidence type="ECO:0000313" key="12">
    <source>
        <dbReference type="EMBL" id="MTD20441.1"/>
    </source>
</evidence>
<comment type="subcellular location">
    <subcellularLocation>
        <location evidence="1">Cell inner membrane</location>
        <topology evidence="1">Multi-pass membrane protein</topology>
    </subcellularLocation>
</comment>
<reference evidence="12 13" key="1">
    <citation type="submission" date="2019-11" db="EMBL/GenBank/DDBJ databases">
        <title>Pseudmonas karstica sp. nov. and Pseudomonas spelaei sp. nov. from caves.</title>
        <authorList>
            <person name="Zeman M."/>
        </authorList>
    </citation>
    <scope>NUCLEOTIDE SEQUENCE [LARGE SCALE GENOMIC DNA]</scope>
    <source>
        <strain evidence="12 13">CCM 7891</strain>
    </source>
</reference>
<dbReference type="RefSeq" id="WP_154744100.1">
    <property type="nucleotide sequence ID" value="NZ_JBHSTG010000045.1"/>
</dbReference>
<feature type="transmembrane region" description="Helical" evidence="10">
    <location>
        <begin position="27"/>
        <end position="51"/>
    </location>
</feature>
<dbReference type="InterPro" id="IPR030192">
    <property type="entry name" value="YbdG"/>
</dbReference>
<sequence>MDIKQLWLNAQDLWGTLDDHPLLHSSLALVVLLVVALLLGRVARYLILHAVKLLGRQPSLHWLNDLRHNKVFHRLAQMTPPLVIQFGLHLVPNLNKTSTLFIGNVALAFTILFQVLALSALLNALLDIYARTEHARTRSIKGYVQLAKMVLFVFGAIIIIATLIDRSPLLLLSGLGAMSAVILLVYKDTLLSFVASVQLTSNDMLRVGDWIEMPQVGASGDVVDITLHTVKVQNFDKTIVSIPTWRLMSESFKNWRGMQASGGRRIKRSLFIDANAVRFLRDDEEVRMTQVHLLTDYIGRKQAELKAWNEAQGHSAQLSTNRRRMTNLGTFRAYALAYLKSHPDIQPNMTCMVRQMQATAQGVPLEIYCFTRTTVWVDYERIQGDIFDYLLAVLPEFGLSLYQQPSGNDLRASLFPAKQDSRAVEFLEN</sequence>
<dbReference type="EMBL" id="WLYI01000019">
    <property type="protein sequence ID" value="MTD20441.1"/>
    <property type="molecule type" value="Genomic_DNA"/>
</dbReference>
<evidence type="ECO:0000256" key="4">
    <source>
        <dbReference type="ARBA" id="ARBA00022692"/>
    </source>
</evidence>
<evidence type="ECO:0000313" key="13">
    <source>
        <dbReference type="Proteomes" id="UP000431485"/>
    </source>
</evidence>
<dbReference type="PANTHER" id="PTHR30414:SF0">
    <property type="entry name" value="MINICONDUCTANCE MECHANOSENSITIVE CHANNEL YBDG"/>
    <property type="match status" value="1"/>
</dbReference>
<dbReference type="PANTHER" id="PTHR30414">
    <property type="entry name" value="MINICONDUCTANCE MECHANOSENSITIVE CHANNEL YBDG"/>
    <property type="match status" value="1"/>
</dbReference>
<evidence type="ECO:0000256" key="1">
    <source>
        <dbReference type="ARBA" id="ARBA00004429"/>
    </source>
</evidence>
<dbReference type="FunFam" id="2.30.30.60:FF:000002">
    <property type="entry name" value="Mechanosensitive ion channel family protein"/>
    <property type="match status" value="1"/>
</dbReference>
<keyword evidence="6" id="KW-0346">Stress response</keyword>
<comment type="caution">
    <text evidence="12">The sequence shown here is derived from an EMBL/GenBank/DDBJ whole genome shotgun (WGS) entry which is preliminary data.</text>
</comment>
<keyword evidence="4 10" id="KW-0812">Transmembrane</keyword>
<feature type="transmembrane region" description="Helical" evidence="10">
    <location>
        <begin position="146"/>
        <end position="164"/>
    </location>
</feature>
<protein>
    <recommendedName>
        <fullName evidence="8">Mechanosensing system component YbdG</fullName>
    </recommendedName>
    <alternativeName>
        <fullName evidence="9">Mechanosensitive channel homolog YbdG</fullName>
    </alternativeName>
</protein>
<evidence type="ECO:0000256" key="3">
    <source>
        <dbReference type="ARBA" id="ARBA00022519"/>
    </source>
</evidence>
<dbReference type="AlphaFoldDB" id="A0A7X2UY55"/>
<dbReference type="Gene3D" id="2.30.30.60">
    <property type="match status" value="1"/>
</dbReference>
<dbReference type="GO" id="GO:0005886">
    <property type="term" value="C:plasma membrane"/>
    <property type="evidence" value="ECO:0007669"/>
    <property type="project" value="UniProtKB-SubCell"/>
</dbReference>
<dbReference type="GO" id="GO:0071470">
    <property type="term" value="P:cellular response to osmotic stress"/>
    <property type="evidence" value="ECO:0007669"/>
    <property type="project" value="InterPro"/>
</dbReference>
<keyword evidence="7 10" id="KW-0472">Membrane</keyword>
<evidence type="ECO:0000259" key="11">
    <source>
        <dbReference type="Pfam" id="PF00924"/>
    </source>
</evidence>
<organism evidence="12 13">
    <name type="scientific">Pseudomonas karstica</name>
    <dbReference type="NCBI Taxonomy" id="1055468"/>
    <lineage>
        <taxon>Bacteria</taxon>
        <taxon>Pseudomonadati</taxon>
        <taxon>Pseudomonadota</taxon>
        <taxon>Gammaproteobacteria</taxon>
        <taxon>Pseudomonadales</taxon>
        <taxon>Pseudomonadaceae</taxon>
        <taxon>Pseudomonas</taxon>
    </lineage>
</organism>
<evidence type="ECO:0000256" key="7">
    <source>
        <dbReference type="ARBA" id="ARBA00023136"/>
    </source>
</evidence>
<dbReference type="GO" id="GO:0008381">
    <property type="term" value="F:mechanosensitive monoatomic ion channel activity"/>
    <property type="evidence" value="ECO:0007669"/>
    <property type="project" value="InterPro"/>
</dbReference>
<feature type="transmembrane region" description="Helical" evidence="10">
    <location>
        <begin position="100"/>
        <end position="126"/>
    </location>
</feature>
<feature type="transmembrane region" description="Helical" evidence="10">
    <location>
        <begin position="170"/>
        <end position="186"/>
    </location>
</feature>
<dbReference type="InterPro" id="IPR023408">
    <property type="entry name" value="MscS_beta-dom_sf"/>
</dbReference>
<evidence type="ECO:0000256" key="5">
    <source>
        <dbReference type="ARBA" id="ARBA00022989"/>
    </source>
</evidence>
<dbReference type="Pfam" id="PF00924">
    <property type="entry name" value="MS_channel_2nd"/>
    <property type="match status" value="1"/>
</dbReference>
<accession>A0A7X2UY55</accession>
<evidence type="ECO:0000256" key="10">
    <source>
        <dbReference type="SAM" id="Phobius"/>
    </source>
</evidence>
<evidence type="ECO:0000256" key="8">
    <source>
        <dbReference type="ARBA" id="ARBA00093630"/>
    </source>
</evidence>
<keyword evidence="13" id="KW-1185">Reference proteome</keyword>
<feature type="domain" description="Mechanosensitive ion channel MscS" evidence="11">
    <location>
        <begin position="188"/>
        <end position="256"/>
    </location>
</feature>
<keyword evidence="5 10" id="KW-1133">Transmembrane helix</keyword>
<proteinExistence type="predicted"/>
<keyword evidence="2" id="KW-1003">Cell membrane</keyword>
<dbReference type="InterPro" id="IPR010920">
    <property type="entry name" value="LSM_dom_sf"/>
</dbReference>
<evidence type="ECO:0000256" key="2">
    <source>
        <dbReference type="ARBA" id="ARBA00022475"/>
    </source>
</evidence>
<dbReference type="SUPFAM" id="SSF50182">
    <property type="entry name" value="Sm-like ribonucleoproteins"/>
    <property type="match status" value="1"/>
</dbReference>
<keyword evidence="3" id="KW-0997">Cell inner membrane</keyword>
<dbReference type="OrthoDB" id="9775207at2"/>
<dbReference type="InterPro" id="IPR006685">
    <property type="entry name" value="MscS_channel_2nd"/>
</dbReference>